<feature type="region of interest" description="Disordered" evidence="1">
    <location>
        <begin position="1"/>
        <end position="25"/>
    </location>
</feature>
<evidence type="ECO:0000313" key="3">
    <source>
        <dbReference type="Proteomes" id="UP000269276"/>
    </source>
</evidence>
<dbReference type="InterPro" id="IPR038883">
    <property type="entry name" value="AN11006-like"/>
</dbReference>
<evidence type="ECO:0000313" key="2">
    <source>
        <dbReference type="EMBL" id="RMY55669.1"/>
    </source>
</evidence>
<feature type="compositionally biased region" description="Basic and acidic residues" evidence="1">
    <location>
        <begin position="1"/>
        <end position="11"/>
    </location>
</feature>
<dbReference type="AlphaFoldDB" id="A0A3M7CUF5"/>
<dbReference type="OrthoDB" id="3672650at2759"/>
<reference evidence="2 3" key="1">
    <citation type="journal article" date="2018" name="BMC Genomics">
        <title>Genomic evidence for intraspecific hybridization in a clonal and extremely halotolerant yeast.</title>
        <authorList>
            <person name="Gostincar C."/>
            <person name="Stajich J.E."/>
            <person name="Zupancic J."/>
            <person name="Zalar P."/>
            <person name="Gunde-Cimerman N."/>
        </authorList>
    </citation>
    <scope>NUCLEOTIDE SEQUENCE [LARGE SCALE GENOMIC DNA]</scope>
    <source>
        <strain evidence="2 3">EXF-2682</strain>
    </source>
</reference>
<comment type="caution">
    <text evidence="2">The sequence shown here is derived from an EMBL/GenBank/DDBJ whole genome shotgun (WGS) entry which is preliminary data.</text>
</comment>
<dbReference type="Proteomes" id="UP000269276">
    <property type="component" value="Unassembled WGS sequence"/>
</dbReference>
<sequence length="533" mass="60997">MELPVRTRKDSAASAKKGQQQQAPRTTFVVLPRELRDQIYGYLLSHEYTKMPPYHTRPAAARGHQSEADDRDWSAAHTYRFHVNILAVNKQIRQEATEELLRRNTFVLISWKWDGLGALLQQFDLPIIADNQKAVAKFKMHALRLHLSFTTKEGPIKSLLMLHSDLEVFCRAVRYLGAVLDWPAHFVVKHSKPTGDWFGVYTNHHYPAFVTKIQLNDVDGESEAENIEKKAKLLAPPVDLRIAGQKLKLLRPHVGETQSEFAKIVDDLTKLAAPSLVWVKLAAWDLLDISLDRMAAANELCGKGEYDRALMHYLVIIFGVPSRHLLCNLPPHVAESDAAPPVMMGLRVLMDAIAAYGWLCLRRGKFALAGDAFRLGQVIFHMFNQFPNRDETLMPLSSEHASWVNEMPFWHFSALSSFFEHPFPLAHYLDLFETLRRQCPDVTYVTHDLEVLVDLSEWTQNIALQDRQKLLWRFSVGAFPPKTFIFQIPEHIARPTKVSGWHDLEQYEDATASFKDSLKLGSHNYTCFPKQEE</sequence>
<dbReference type="EMBL" id="QWIP01000735">
    <property type="protein sequence ID" value="RMY55669.1"/>
    <property type="molecule type" value="Genomic_DNA"/>
</dbReference>
<evidence type="ECO:0000256" key="1">
    <source>
        <dbReference type="SAM" id="MobiDB-lite"/>
    </source>
</evidence>
<dbReference type="VEuPathDB" id="FungiDB:BTJ68_09000"/>
<dbReference type="PANTHER" id="PTHR42085:SF2">
    <property type="entry name" value="F-BOX DOMAIN-CONTAINING PROTEIN"/>
    <property type="match status" value="1"/>
</dbReference>
<proteinExistence type="predicted"/>
<dbReference type="PANTHER" id="PTHR42085">
    <property type="entry name" value="F-BOX DOMAIN-CONTAINING PROTEIN"/>
    <property type="match status" value="1"/>
</dbReference>
<feature type="compositionally biased region" description="Low complexity" evidence="1">
    <location>
        <begin position="12"/>
        <end position="23"/>
    </location>
</feature>
<organism evidence="2 3">
    <name type="scientific">Hortaea werneckii</name>
    <name type="common">Black yeast</name>
    <name type="synonym">Cladosporium werneckii</name>
    <dbReference type="NCBI Taxonomy" id="91943"/>
    <lineage>
        <taxon>Eukaryota</taxon>
        <taxon>Fungi</taxon>
        <taxon>Dikarya</taxon>
        <taxon>Ascomycota</taxon>
        <taxon>Pezizomycotina</taxon>
        <taxon>Dothideomycetes</taxon>
        <taxon>Dothideomycetidae</taxon>
        <taxon>Mycosphaerellales</taxon>
        <taxon>Teratosphaeriaceae</taxon>
        <taxon>Hortaea</taxon>
    </lineage>
</organism>
<accession>A0A3M7CUF5</accession>
<protein>
    <submittedName>
        <fullName evidence="2">Uncharacterized protein</fullName>
    </submittedName>
</protein>
<name>A0A3M7CUF5_HORWE</name>
<gene>
    <name evidence="2" type="ORF">D0863_13235</name>
</gene>